<feature type="transmembrane region" description="Helical" evidence="1">
    <location>
        <begin position="67"/>
        <end position="90"/>
    </location>
</feature>
<keyword evidence="4" id="KW-1185">Reference proteome</keyword>
<evidence type="ECO:0000313" key="3">
    <source>
        <dbReference type="EMBL" id="KAA9131976.1"/>
    </source>
</evidence>
<dbReference type="AlphaFoldDB" id="A0A5N0TDQ8"/>
<keyword evidence="3" id="KW-0406">Ion transport</keyword>
<dbReference type="GO" id="GO:0034220">
    <property type="term" value="P:monoatomic ion transmembrane transport"/>
    <property type="evidence" value="ECO:0007669"/>
    <property type="project" value="UniProtKB-KW"/>
</dbReference>
<accession>A0A5N0TDQ8</accession>
<keyword evidence="3" id="KW-0813">Transport</keyword>
<name>A0A5N0TDQ8_9GAMM</name>
<dbReference type="InterPro" id="IPR013099">
    <property type="entry name" value="K_chnl_dom"/>
</dbReference>
<comment type="caution">
    <text evidence="3">The sequence shown here is derived from an EMBL/GenBank/DDBJ whole genome shotgun (WGS) entry which is preliminary data.</text>
</comment>
<keyword evidence="1" id="KW-0812">Transmembrane</keyword>
<evidence type="ECO:0000259" key="2">
    <source>
        <dbReference type="Pfam" id="PF07885"/>
    </source>
</evidence>
<reference evidence="3 4" key="1">
    <citation type="submission" date="2019-09" db="EMBL/GenBank/DDBJ databases">
        <title>Wenzhouxiangella sp. Genome sequencing and assembly.</title>
        <authorList>
            <person name="Zhang R."/>
        </authorList>
    </citation>
    <scope>NUCLEOTIDE SEQUENCE [LARGE SCALE GENOMIC DNA]</scope>
    <source>
        <strain evidence="3 4">W260</strain>
    </source>
</reference>
<dbReference type="SUPFAM" id="SSF81324">
    <property type="entry name" value="Voltage-gated potassium channels"/>
    <property type="match status" value="1"/>
</dbReference>
<dbReference type="EMBL" id="VYXP01000004">
    <property type="protein sequence ID" value="KAA9131976.1"/>
    <property type="molecule type" value="Genomic_DNA"/>
</dbReference>
<feature type="transmembrane region" description="Helical" evidence="1">
    <location>
        <begin position="129"/>
        <end position="151"/>
    </location>
</feature>
<evidence type="ECO:0000256" key="1">
    <source>
        <dbReference type="SAM" id="Phobius"/>
    </source>
</evidence>
<feature type="transmembrane region" description="Helical" evidence="1">
    <location>
        <begin position="20"/>
        <end position="46"/>
    </location>
</feature>
<keyword evidence="1" id="KW-0472">Membrane</keyword>
<dbReference type="Gene3D" id="1.10.287.70">
    <property type="match status" value="1"/>
</dbReference>
<proteinExistence type="predicted"/>
<protein>
    <submittedName>
        <fullName evidence="3">Two pore domain potassium channel family protein</fullName>
    </submittedName>
</protein>
<feature type="domain" description="Potassium channel" evidence="2">
    <location>
        <begin position="81"/>
        <end position="147"/>
    </location>
</feature>
<evidence type="ECO:0000313" key="4">
    <source>
        <dbReference type="Proteomes" id="UP000325372"/>
    </source>
</evidence>
<keyword evidence="3" id="KW-0407">Ion channel</keyword>
<dbReference type="Pfam" id="PF07885">
    <property type="entry name" value="Ion_trans_2"/>
    <property type="match status" value="1"/>
</dbReference>
<gene>
    <name evidence="3" type="ORF">F3N42_07330</name>
</gene>
<organism evidence="3 4">
    <name type="scientific">Marinihelvus fidelis</name>
    <dbReference type="NCBI Taxonomy" id="2613842"/>
    <lineage>
        <taxon>Bacteria</taxon>
        <taxon>Pseudomonadati</taxon>
        <taxon>Pseudomonadota</taxon>
        <taxon>Gammaproteobacteria</taxon>
        <taxon>Chromatiales</taxon>
        <taxon>Wenzhouxiangellaceae</taxon>
        <taxon>Marinihelvus</taxon>
    </lineage>
</organism>
<keyword evidence="1" id="KW-1133">Transmembrane helix</keyword>
<dbReference type="Proteomes" id="UP000325372">
    <property type="component" value="Unassembled WGS sequence"/>
</dbReference>
<sequence>MPAGFRRKPQTGNKAMLAPLLLGSLILVINMVVQVYAVVTVIGMYIRRIGDGGIRPGIGTNFRVVSVIFGVLFLGHLLQFAAWALLFVFIGEFQDFETAFYHSSVNFTSLGYGDIVMSERWRLLGGLEAANGVLMFGLSAGAVLSVMNHLFVQRTNLADILNKDHE</sequence>